<dbReference type="PANTHER" id="PTHR48024">
    <property type="entry name" value="GEO13361P1-RELATED"/>
    <property type="match status" value="1"/>
</dbReference>
<dbReference type="InterPro" id="IPR035979">
    <property type="entry name" value="RBD_domain_sf"/>
</dbReference>
<feature type="compositionally biased region" description="Basic and acidic residues" evidence="3">
    <location>
        <begin position="257"/>
        <end position="267"/>
    </location>
</feature>
<dbReference type="GO" id="GO:0003730">
    <property type="term" value="F:mRNA 3'-UTR binding"/>
    <property type="evidence" value="ECO:0007669"/>
    <property type="project" value="TreeGrafter"/>
</dbReference>
<proteinExistence type="predicted"/>
<dbReference type="GO" id="GO:0005634">
    <property type="term" value="C:nucleus"/>
    <property type="evidence" value="ECO:0007669"/>
    <property type="project" value="TreeGrafter"/>
</dbReference>
<evidence type="ECO:0000259" key="4">
    <source>
        <dbReference type="PROSITE" id="PS50102"/>
    </source>
</evidence>
<dbReference type="GO" id="GO:0005829">
    <property type="term" value="C:cytosol"/>
    <property type="evidence" value="ECO:0007669"/>
    <property type="project" value="TreeGrafter"/>
</dbReference>
<evidence type="ECO:0000256" key="3">
    <source>
        <dbReference type="SAM" id="MobiDB-lite"/>
    </source>
</evidence>
<dbReference type="SUPFAM" id="SSF54928">
    <property type="entry name" value="RNA-binding domain, RBD"/>
    <property type="match status" value="1"/>
</dbReference>
<evidence type="ECO:0000256" key="1">
    <source>
        <dbReference type="ARBA" id="ARBA00022884"/>
    </source>
</evidence>
<dbReference type="PANTHER" id="PTHR48024:SF56">
    <property type="entry name" value="HETEROGENEOUS NUCLEAR RIBONUCLEOPROTEIN A0"/>
    <property type="match status" value="1"/>
</dbReference>
<accession>A0A9N9R5R3</accession>
<feature type="region of interest" description="Disordered" evidence="3">
    <location>
        <begin position="241"/>
        <end position="267"/>
    </location>
</feature>
<evidence type="ECO:0000256" key="2">
    <source>
        <dbReference type="PROSITE-ProRule" id="PRU00176"/>
    </source>
</evidence>
<dbReference type="InterPro" id="IPR050886">
    <property type="entry name" value="RNA-binding_reg"/>
</dbReference>
<protein>
    <recommendedName>
        <fullName evidence="4">RRM domain-containing protein</fullName>
    </recommendedName>
</protein>
<dbReference type="OrthoDB" id="4207594at2759"/>
<dbReference type="PROSITE" id="PS50102">
    <property type="entry name" value="RRM"/>
    <property type="match status" value="1"/>
</dbReference>
<reference evidence="5" key="2">
    <citation type="submission" date="2022-10" db="EMBL/GenBank/DDBJ databases">
        <authorList>
            <consortium name="ENA_rothamsted_submissions"/>
            <consortium name="culmorum"/>
            <person name="King R."/>
        </authorList>
    </citation>
    <scope>NUCLEOTIDE SEQUENCE</scope>
</reference>
<dbReference type="AlphaFoldDB" id="A0A9N9R5R3"/>
<organism evidence="5 6">
    <name type="scientific">Diatraea saccharalis</name>
    <name type="common">sugarcane borer</name>
    <dbReference type="NCBI Taxonomy" id="40085"/>
    <lineage>
        <taxon>Eukaryota</taxon>
        <taxon>Metazoa</taxon>
        <taxon>Ecdysozoa</taxon>
        <taxon>Arthropoda</taxon>
        <taxon>Hexapoda</taxon>
        <taxon>Insecta</taxon>
        <taxon>Pterygota</taxon>
        <taxon>Neoptera</taxon>
        <taxon>Endopterygota</taxon>
        <taxon>Lepidoptera</taxon>
        <taxon>Glossata</taxon>
        <taxon>Ditrysia</taxon>
        <taxon>Pyraloidea</taxon>
        <taxon>Crambidae</taxon>
        <taxon>Crambinae</taxon>
        <taxon>Diatraea</taxon>
    </lineage>
</organism>
<keyword evidence="6" id="KW-1185">Reference proteome</keyword>
<dbReference type="EMBL" id="OU893352">
    <property type="protein sequence ID" value="CAG9790186.1"/>
    <property type="molecule type" value="Genomic_DNA"/>
</dbReference>
<dbReference type="InterPro" id="IPR036397">
    <property type="entry name" value="RNaseH_sf"/>
</dbReference>
<keyword evidence="1 2" id="KW-0694">RNA-binding</keyword>
<feature type="domain" description="RRM" evidence="4">
    <location>
        <begin position="29"/>
        <end position="76"/>
    </location>
</feature>
<dbReference type="Proteomes" id="UP001153714">
    <property type="component" value="Chromosome 21"/>
</dbReference>
<evidence type="ECO:0000313" key="6">
    <source>
        <dbReference type="Proteomes" id="UP001153714"/>
    </source>
</evidence>
<dbReference type="Gene3D" id="3.30.420.10">
    <property type="entry name" value="Ribonuclease H-like superfamily/Ribonuclease H"/>
    <property type="match status" value="1"/>
</dbReference>
<dbReference type="InterPro" id="IPR000504">
    <property type="entry name" value="RRM_dom"/>
</dbReference>
<dbReference type="InterPro" id="IPR012677">
    <property type="entry name" value="Nucleotide-bd_a/b_plait_sf"/>
</dbReference>
<sequence>MLMAGALPAEPEGLLALSALPGQKDTTWTKLFVGGLPYHTTDKSLREHFAVFGDIEEAVVITDRQTSKSRGYGFATRVGYERQPYRTLGALSHLIATGNIPTAATRIGRALFVMSCYHQDHRFRTLLWTTDEIKEEDERKQPELINRRGVQNLKEFGWEVLMHQPYSPNLAPSDVHLFRSPQNCLNSVRLTSREVIMSDRAAAERACKDPNPIIDGRKANVNLAILGAKPRGNLAPAAPELIPNGTCKNKGPPPPEAAKRSETEVLGGRQDRAGITEMRLRTRPLYLRPALNRFDNRPPFTIANKLHEQGHKRQELIE</sequence>
<evidence type="ECO:0000313" key="5">
    <source>
        <dbReference type="EMBL" id="CAG9790186.1"/>
    </source>
</evidence>
<dbReference type="Gene3D" id="3.30.70.330">
    <property type="match status" value="1"/>
</dbReference>
<dbReference type="Pfam" id="PF00076">
    <property type="entry name" value="RRM_1"/>
    <property type="match status" value="1"/>
</dbReference>
<gene>
    <name evidence="5" type="ORF">DIATSA_LOCUS7856</name>
</gene>
<dbReference type="SMART" id="SM00360">
    <property type="entry name" value="RRM"/>
    <property type="match status" value="1"/>
</dbReference>
<reference evidence="5" key="1">
    <citation type="submission" date="2021-12" db="EMBL/GenBank/DDBJ databases">
        <authorList>
            <person name="King R."/>
        </authorList>
    </citation>
    <scope>NUCLEOTIDE SEQUENCE</scope>
</reference>
<name>A0A9N9R5R3_9NEOP</name>